<comment type="caution">
    <text evidence="1">The sequence shown here is derived from an EMBL/GenBank/DDBJ whole genome shotgun (WGS) entry which is preliminary data.</text>
</comment>
<dbReference type="Proteomes" id="UP000004756">
    <property type="component" value="Unassembled WGS sequence"/>
</dbReference>
<protein>
    <submittedName>
        <fullName evidence="1">Uncharacterized protein</fullName>
    </submittedName>
</protein>
<organism evidence="1 2">
    <name type="scientific">[Clostridium] asparagiforme DSM 15981</name>
    <dbReference type="NCBI Taxonomy" id="518636"/>
    <lineage>
        <taxon>Bacteria</taxon>
        <taxon>Bacillati</taxon>
        <taxon>Bacillota</taxon>
        <taxon>Clostridia</taxon>
        <taxon>Lachnospirales</taxon>
        <taxon>Lachnospiraceae</taxon>
        <taxon>Enterocloster</taxon>
    </lineage>
</organism>
<dbReference type="AlphaFoldDB" id="C0D3C1"/>
<reference evidence="1 2" key="2">
    <citation type="submission" date="2009-02" db="EMBL/GenBank/DDBJ databases">
        <title>Draft genome sequence of Clostridium asparagiforme (DSM 15981).</title>
        <authorList>
            <person name="Sudarsanam P."/>
            <person name="Ley R."/>
            <person name="Guruge J."/>
            <person name="Turnbaugh P.J."/>
            <person name="Mahowald M."/>
            <person name="Liep D."/>
            <person name="Gordon J."/>
        </authorList>
    </citation>
    <scope>NUCLEOTIDE SEQUENCE [LARGE SCALE GENOMIC DNA]</scope>
    <source>
        <strain evidence="1 2">DSM 15981</strain>
    </source>
</reference>
<dbReference type="HOGENOM" id="CLU_2153893_0_0_9"/>
<keyword evidence="2" id="KW-1185">Reference proteome</keyword>
<name>C0D3C1_9FIRM</name>
<accession>C0D3C1</accession>
<gene>
    <name evidence="1" type="ORF">CLOSTASPAR_03762</name>
</gene>
<evidence type="ECO:0000313" key="2">
    <source>
        <dbReference type="Proteomes" id="UP000004756"/>
    </source>
</evidence>
<reference evidence="1 2" key="1">
    <citation type="submission" date="2009-01" db="EMBL/GenBank/DDBJ databases">
        <authorList>
            <person name="Fulton L."/>
            <person name="Clifton S."/>
            <person name="Fulton B."/>
            <person name="Xu J."/>
            <person name="Minx P."/>
            <person name="Pepin K.H."/>
            <person name="Johnson M."/>
            <person name="Bhonagiri V."/>
            <person name="Nash W.E."/>
            <person name="Mardis E.R."/>
            <person name="Wilson R.K."/>
        </authorList>
    </citation>
    <scope>NUCLEOTIDE SEQUENCE [LARGE SCALE GENOMIC DNA]</scope>
    <source>
        <strain evidence="1 2">DSM 15981</strain>
    </source>
</reference>
<dbReference type="EMBL" id="ACCJ01000296">
    <property type="protein sequence ID" value="EEG54180.1"/>
    <property type="molecule type" value="Genomic_DNA"/>
</dbReference>
<proteinExistence type="predicted"/>
<sequence>MKLFAAGTPPGSCGDAGGRRFCCFCYGASLKPEAFDAVFRAGEKGRRKMTKPVAETSTFQYNKGNCRGDGGRFTPPCGQRKDGVKENAEKNHHGRYCRHGGSDQEHGVPLF</sequence>
<evidence type="ECO:0000313" key="1">
    <source>
        <dbReference type="EMBL" id="EEG54180.1"/>
    </source>
</evidence>